<accession>A0A3L6KVX2</accession>
<dbReference type="Proteomes" id="UP000266743">
    <property type="component" value="Chromosome 11"/>
</dbReference>
<sequence length="178" mass="20204">MIETPDASSGVYPQIHQIREMIREVSGVLESDLQVVREGWDKLRKARETIMKGFLGTNIDSPSVHSPRDRGTILPEDVELSTMEDGESMNDMCISEDSASDNSHGEVENVGRDDAAPFRSYQRRHLWVTVAGGRMLLLWEKLVSNKRTRVTFQRKPISMLESAAESFKLFMPQFRACT</sequence>
<evidence type="ECO:0000313" key="2">
    <source>
        <dbReference type="Proteomes" id="UP000266743"/>
    </source>
</evidence>
<name>A0A3L6KVX2_9TRYP</name>
<protein>
    <submittedName>
        <fullName evidence="1">Uncharacterized protein</fullName>
    </submittedName>
</protein>
<comment type="caution">
    <text evidence="1">The sequence shown here is derived from an EMBL/GenBank/DDBJ whole genome shotgun (WGS) entry which is preliminary data.</text>
</comment>
<reference evidence="1 2" key="1">
    <citation type="submission" date="2018-09" db="EMBL/GenBank/DDBJ databases">
        <title>whole genome sequence of T. equiperdum IVM-t1 strain.</title>
        <authorList>
            <person name="Suganuma K."/>
        </authorList>
    </citation>
    <scope>NUCLEOTIDE SEQUENCE [LARGE SCALE GENOMIC DNA]</scope>
    <source>
        <strain evidence="1 2">IVM-t1</strain>
    </source>
</reference>
<organism evidence="1 2">
    <name type="scientific">Trypanosoma brucei equiperdum</name>
    <dbReference type="NCBI Taxonomy" id="630700"/>
    <lineage>
        <taxon>Eukaryota</taxon>
        <taxon>Discoba</taxon>
        <taxon>Euglenozoa</taxon>
        <taxon>Kinetoplastea</taxon>
        <taxon>Metakinetoplastina</taxon>
        <taxon>Trypanosomatida</taxon>
        <taxon>Trypanosomatidae</taxon>
        <taxon>Trypanosoma</taxon>
    </lineage>
</organism>
<evidence type="ECO:0000313" key="1">
    <source>
        <dbReference type="EMBL" id="RHW68542.1"/>
    </source>
</evidence>
<dbReference type="EMBL" id="QSBY01000011">
    <property type="protein sequence ID" value="RHW68542.1"/>
    <property type="molecule type" value="Genomic_DNA"/>
</dbReference>
<dbReference type="AlphaFoldDB" id="A0A3L6KVX2"/>
<proteinExistence type="predicted"/>
<gene>
    <name evidence="1" type="ORF">DPX39_110126000</name>
</gene>